<accession>A0A3E4QTB2</accession>
<evidence type="ECO:0000313" key="3">
    <source>
        <dbReference type="Proteomes" id="UP000260943"/>
    </source>
</evidence>
<gene>
    <name evidence="2" type="ORF">DXC81_05145</name>
</gene>
<organism evidence="2 3">
    <name type="scientific">Collinsella tanakaei</name>
    <dbReference type="NCBI Taxonomy" id="626935"/>
    <lineage>
        <taxon>Bacteria</taxon>
        <taxon>Bacillati</taxon>
        <taxon>Actinomycetota</taxon>
        <taxon>Coriobacteriia</taxon>
        <taxon>Coriobacteriales</taxon>
        <taxon>Coriobacteriaceae</taxon>
        <taxon>Collinsella</taxon>
    </lineage>
</organism>
<proteinExistence type="predicted"/>
<dbReference type="EMBL" id="QSRJ01000005">
    <property type="protein sequence ID" value="RGL10422.1"/>
    <property type="molecule type" value="Genomic_DNA"/>
</dbReference>
<dbReference type="Pfam" id="PF13228">
    <property type="entry name" value="DUF4037"/>
    <property type="match status" value="1"/>
</dbReference>
<dbReference type="RefSeq" id="WP_117679488.1">
    <property type="nucleotide sequence ID" value="NZ_CAJJKC010000001.1"/>
</dbReference>
<evidence type="ECO:0000313" key="2">
    <source>
        <dbReference type="EMBL" id="RGL10422.1"/>
    </source>
</evidence>
<evidence type="ECO:0000259" key="1">
    <source>
        <dbReference type="Pfam" id="PF13228"/>
    </source>
</evidence>
<name>A0A3E4QTB2_9ACTN</name>
<dbReference type="Proteomes" id="UP000260943">
    <property type="component" value="Unassembled WGS sequence"/>
</dbReference>
<comment type="caution">
    <text evidence="2">The sequence shown here is derived from an EMBL/GenBank/DDBJ whole genome shotgun (WGS) entry which is preliminary data.</text>
</comment>
<dbReference type="AlphaFoldDB" id="A0A3E4QTB2"/>
<dbReference type="InterPro" id="IPR025117">
    <property type="entry name" value="DUF4037"/>
</dbReference>
<feature type="domain" description="DUF4037" evidence="1">
    <location>
        <begin position="125"/>
        <end position="224"/>
    </location>
</feature>
<reference evidence="2 3" key="1">
    <citation type="submission" date="2018-08" db="EMBL/GenBank/DDBJ databases">
        <title>A genome reference for cultivated species of the human gut microbiota.</title>
        <authorList>
            <person name="Zou Y."/>
            <person name="Xue W."/>
            <person name="Luo G."/>
        </authorList>
    </citation>
    <scope>NUCLEOTIDE SEQUENCE [LARGE SCALE GENOMIC DNA]</scope>
    <source>
        <strain evidence="2 3">TF08-14</strain>
    </source>
</reference>
<sequence length="310" mass="34172">MKGMDLSRAYCERYAASLFAGGLEGLRQRCALGLVGPGSECLGFDDQISRDHDFGPGFCIWLEPADFAAFGAELQRRYDELPREFMGYRRVSTPLSGKRTGVFDADEFRMRYTGLASAPSSSKEWLFIPQQLLAEFTAGEIFSDPAGVMARRRAPYLAFYPQAVVQKKVAAELAGMAQAGQYNLPRCVRRHDLVAANAARAEFITSLMVVMHLISGVYMPFYKWSFRSLKERAAAPAALVDSIGYLASAPVDSVPQELVESLCSLVAQVVRRLGWAQTDDDFLLTVAMEICRGIPDAYLASLPVDAGSYR</sequence>
<protein>
    <submittedName>
        <fullName evidence="2">DUF4037 domain-containing protein</fullName>
    </submittedName>
</protein>